<dbReference type="InterPro" id="IPR055348">
    <property type="entry name" value="DctQ"/>
</dbReference>
<evidence type="ECO:0000256" key="1">
    <source>
        <dbReference type="ARBA" id="ARBA00004429"/>
    </source>
</evidence>
<dbReference type="Proteomes" id="UP000295783">
    <property type="component" value="Unassembled WGS sequence"/>
</dbReference>
<keyword evidence="3" id="KW-1003">Cell membrane</keyword>
<comment type="function">
    <text evidence="9">Part of the tripartite ATP-independent periplasmic (TRAP) transport system.</text>
</comment>
<comment type="caution">
    <text evidence="11">The sequence shown here is derived from an EMBL/GenBank/DDBJ whole genome shotgun (WGS) entry which is preliminary data.</text>
</comment>
<feature type="transmembrane region" description="Helical" evidence="9">
    <location>
        <begin position="133"/>
        <end position="151"/>
    </location>
</feature>
<evidence type="ECO:0000256" key="3">
    <source>
        <dbReference type="ARBA" id="ARBA00022475"/>
    </source>
</evidence>
<dbReference type="PANTHER" id="PTHR35011:SF4">
    <property type="entry name" value="SLL1102 PROTEIN"/>
    <property type="match status" value="1"/>
</dbReference>
<comment type="subcellular location">
    <subcellularLocation>
        <location evidence="1 9">Cell inner membrane</location>
        <topology evidence="1 9">Multi-pass membrane protein</topology>
    </subcellularLocation>
</comment>
<dbReference type="PANTHER" id="PTHR35011">
    <property type="entry name" value="2,3-DIKETO-L-GULONATE TRAP TRANSPORTER SMALL PERMEASE PROTEIN YIAM"/>
    <property type="match status" value="1"/>
</dbReference>
<evidence type="ECO:0000259" key="10">
    <source>
        <dbReference type="Pfam" id="PF04290"/>
    </source>
</evidence>
<dbReference type="GO" id="GO:0022857">
    <property type="term" value="F:transmembrane transporter activity"/>
    <property type="evidence" value="ECO:0007669"/>
    <property type="project" value="UniProtKB-UniRule"/>
</dbReference>
<evidence type="ECO:0000256" key="6">
    <source>
        <dbReference type="ARBA" id="ARBA00022989"/>
    </source>
</evidence>
<evidence type="ECO:0000313" key="12">
    <source>
        <dbReference type="Proteomes" id="UP000295783"/>
    </source>
</evidence>
<evidence type="ECO:0000256" key="4">
    <source>
        <dbReference type="ARBA" id="ARBA00022519"/>
    </source>
</evidence>
<feature type="transmembrane region" description="Helical" evidence="9">
    <location>
        <begin position="55"/>
        <end position="71"/>
    </location>
</feature>
<accession>A0A4R6WV59</accession>
<feature type="transmembrane region" description="Helical" evidence="9">
    <location>
        <begin position="92"/>
        <end position="113"/>
    </location>
</feature>
<proteinExistence type="inferred from homology"/>
<comment type="similarity">
    <text evidence="8 9">Belongs to the TRAP transporter small permease family.</text>
</comment>
<keyword evidence="7 9" id="KW-0472">Membrane</keyword>
<keyword evidence="5 9" id="KW-0812">Transmembrane</keyword>
<reference evidence="11 12" key="1">
    <citation type="submission" date="2019-03" db="EMBL/GenBank/DDBJ databases">
        <title>Genomic Encyclopedia of Type Strains, Phase III (KMG-III): the genomes of soil and plant-associated and newly described type strains.</title>
        <authorList>
            <person name="Whitman W."/>
        </authorList>
    </citation>
    <scope>NUCLEOTIDE SEQUENCE [LARGE SCALE GENOMIC DNA]</scope>
    <source>
        <strain evidence="11 12">CGMCC 1.7660</strain>
    </source>
</reference>
<keyword evidence="4 9" id="KW-0997">Cell inner membrane</keyword>
<feature type="transmembrane region" description="Helical" evidence="9">
    <location>
        <begin position="21"/>
        <end position="43"/>
    </location>
</feature>
<sequence>MQALLAVSRGIDAVTAFVGRAVKWLILVAVLVSAGNAIIRKAFDTSSNAWLELQWYLFGAVFMLAAAYTLQRNEHIRIDVLSSRLSKRTRDWIDLVCHIVFLLPFVGMMVWLSTPFLIDSYASQEMSMNAGGLIIWPAKAIILAGFILLLAQAFSEIIKRAAVIAGLIDEPYPQHAVPPLVQESMGGDQHGGRGR</sequence>
<dbReference type="EMBL" id="SNYW01000010">
    <property type="protein sequence ID" value="TDQ80989.1"/>
    <property type="molecule type" value="Genomic_DNA"/>
</dbReference>
<evidence type="ECO:0000256" key="2">
    <source>
        <dbReference type="ARBA" id="ARBA00022448"/>
    </source>
</evidence>
<comment type="subunit">
    <text evidence="9">The complex comprises the extracytoplasmic solute receptor protein and the two transmembrane proteins.</text>
</comment>
<evidence type="ECO:0000313" key="11">
    <source>
        <dbReference type="EMBL" id="TDQ80989.1"/>
    </source>
</evidence>
<evidence type="ECO:0000256" key="9">
    <source>
        <dbReference type="RuleBase" id="RU369079"/>
    </source>
</evidence>
<name>A0A4R6WV59_9PROT</name>
<protein>
    <recommendedName>
        <fullName evidence="9">TRAP transporter small permease protein</fullName>
    </recommendedName>
</protein>
<keyword evidence="2 9" id="KW-0813">Transport</keyword>
<dbReference type="OrthoDB" id="9794346at2"/>
<keyword evidence="6 9" id="KW-1133">Transmembrane helix</keyword>
<keyword evidence="12" id="KW-1185">Reference proteome</keyword>
<gene>
    <name evidence="11" type="ORF">A8950_2859</name>
</gene>
<evidence type="ECO:0000256" key="7">
    <source>
        <dbReference type="ARBA" id="ARBA00023136"/>
    </source>
</evidence>
<dbReference type="GO" id="GO:0005886">
    <property type="term" value="C:plasma membrane"/>
    <property type="evidence" value="ECO:0007669"/>
    <property type="project" value="UniProtKB-SubCell"/>
</dbReference>
<dbReference type="InterPro" id="IPR007387">
    <property type="entry name" value="TRAP_DctQ"/>
</dbReference>
<dbReference type="RefSeq" id="WP_133614319.1">
    <property type="nucleotide sequence ID" value="NZ_SNYW01000010.1"/>
</dbReference>
<evidence type="ECO:0000256" key="8">
    <source>
        <dbReference type="ARBA" id="ARBA00038436"/>
    </source>
</evidence>
<dbReference type="AlphaFoldDB" id="A0A4R6WV59"/>
<evidence type="ECO:0000256" key="5">
    <source>
        <dbReference type="ARBA" id="ARBA00022692"/>
    </source>
</evidence>
<organism evidence="11 12">
    <name type="scientific">Dongia mobilis</name>
    <dbReference type="NCBI Taxonomy" id="578943"/>
    <lineage>
        <taxon>Bacteria</taxon>
        <taxon>Pseudomonadati</taxon>
        <taxon>Pseudomonadota</taxon>
        <taxon>Alphaproteobacteria</taxon>
        <taxon>Rhodospirillales</taxon>
        <taxon>Dongiaceae</taxon>
        <taxon>Dongia</taxon>
    </lineage>
</organism>
<dbReference type="Pfam" id="PF04290">
    <property type="entry name" value="DctQ"/>
    <property type="match status" value="1"/>
</dbReference>
<feature type="domain" description="Tripartite ATP-independent periplasmic transporters DctQ component" evidence="10">
    <location>
        <begin position="31"/>
        <end position="161"/>
    </location>
</feature>